<comment type="similarity">
    <text evidence="1">Belongs to the ATG16 family.</text>
</comment>
<dbReference type="Pfam" id="PF08614">
    <property type="entry name" value="ATG16"/>
    <property type="match status" value="1"/>
</dbReference>
<keyword evidence="2" id="KW-0175">Coiled coil</keyword>
<evidence type="ECO:0000256" key="1">
    <source>
        <dbReference type="ARBA" id="ARBA00005331"/>
    </source>
</evidence>
<accession>C1GUY6</accession>
<dbReference type="Gene3D" id="1.20.5.170">
    <property type="match status" value="1"/>
</dbReference>
<evidence type="ECO:0000313" key="5">
    <source>
        <dbReference type="EMBL" id="EEH40404.2"/>
    </source>
</evidence>
<sequence length="208" mass="23528">MSNWREEYFLALGVRDAREQANAAVYDAYTRLADRTSSLHTDTPAPGVPPSASHTTGSPAANRKPTPPSKTQLGTNTPLHYDQLPAAVRQDLAEAQRSRTELLDKLSRATTELEKLKKKTRADTRRIEMLVGERAQLMTRVKDRDEELRGKAKLLDNLQSELVSLNLQFNMAEERSKKLETENKELVDRWMARMGQEAEAMNKASKYS</sequence>
<dbReference type="Proteomes" id="UP000002059">
    <property type="component" value="Partially assembled WGS sequence"/>
</dbReference>
<dbReference type="EMBL" id="KN293996">
    <property type="protein sequence ID" value="EEH40404.2"/>
    <property type="molecule type" value="Genomic_DNA"/>
</dbReference>
<feature type="compositionally biased region" description="Polar residues" evidence="3">
    <location>
        <begin position="69"/>
        <end position="78"/>
    </location>
</feature>
<evidence type="ECO:0000313" key="6">
    <source>
        <dbReference type="Proteomes" id="UP000002059"/>
    </source>
</evidence>
<feature type="coiled-coil region" evidence="2">
    <location>
        <begin position="92"/>
        <end position="123"/>
    </location>
</feature>
<dbReference type="RefSeq" id="XP_002795753.2">
    <property type="nucleotide sequence ID" value="XM_002795707.2"/>
</dbReference>
<evidence type="ECO:0000259" key="4">
    <source>
        <dbReference type="Pfam" id="PF08614"/>
    </source>
</evidence>
<dbReference type="KEGG" id="pbl:PAAG_02459"/>
<dbReference type="VEuPathDB" id="FungiDB:PAAG_02459"/>
<feature type="domain" description="Autophagy-related protein 16" evidence="4">
    <location>
        <begin position="7"/>
        <end position="202"/>
    </location>
</feature>
<dbReference type="GeneID" id="9099002"/>
<organism evidence="5 6">
    <name type="scientific">Paracoccidioides lutzii (strain ATCC MYA-826 / Pb01)</name>
    <name type="common">Paracoccidioides brasiliensis</name>
    <dbReference type="NCBI Taxonomy" id="502779"/>
    <lineage>
        <taxon>Eukaryota</taxon>
        <taxon>Fungi</taxon>
        <taxon>Dikarya</taxon>
        <taxon>Ascomycota</taxon>
        <taxon>Pezizomycotina</taxon>
        <taxon>Eurotiomycetes</taxon>
        <taxon>Eurotiomycetidae</taxon>
        <taxon>Onygenales</taxon>
        <taxon>Ajellomycetaceae</taxon>
        <taxon>Paracoccidioides</taxon>
    </lineage>
</organism>
<feature type="coiled-coil region" evidence="2">
    <location>
        <begin position="155"/>
        <end position="189"/>
    </location>
</feature>
<reference evidence="5 6" key="1">
    <citation type="journal article" date="2011" name="PLoS Genet.">
        <title>Comparative genomic analysis of human fungal pathogens causing paracoccidioidomycosis.</title>
        <authorList>
            <person name="Desjardins C.A."/>
            <person name="Champion M.D."/>
            <person name="Holder J.W."/>
            <person name="Muszewska A."/>
            <person name="Goldberg J."/>
            <person name="Bailao A.M."/>
            <person name="Brigido M.M."/>
            <person name="Ferreira M.E."/>
            <person name="Garcia A.M."/>
            <person name="Grynberg M."/>
            <person name="Gujja S."/>
            <person name="Heiman D.I."/>
            <person name="Henn M.R."/>
            <person name="Kodira C.D."/>
            <person name="Leon-Narvaez H."/>
            <person name="Longo L.V."/>
            <person name="Ma L.J."/>
            <person name="Malavazi I."/>
            <person name="Matsuo A.L."/>
            <person name="Morais F.V."/>
            <person name="Pereira M."/>
            <person name="Rodriguez-Brito S."/>
            <person name="Sakthikumar S."/>
            <person name="Salem-Izacc S.M."/>
            <person name="Sykes S.M."/>
            <person name="Teixeira M.M."/>
            <person name="Vallejo M.C."/>
            <person name="Walter M.E."/>
            <person name="Yandava C."/>
            <person name="Young S."/>
            <person name="Zeng Q."/>
            <person name="Zucker J."/>
            <person name="Felipe M.S."/>
            <person name="Goldman G.H."/>
            <person name="Haas B.J."/>
            <person name="McEwen J.G."/>
            <person name="Nino-Vega G."/>
            <person name="Puccia R."/>
            <person name="San-Blas G."/>
            <person name="Soares C.M."/>
            <person name="Birren B.W."/>
            <person name="Cuomo C.A."/>
        </authorList>
    </citation>
    <scope>NUCLEOTIDE SEQUENCE [LARGE SCALE GENOMIC DNA]</scope>
    <source>
        <strain evidence="6">ATCC MYA-826 / Pb01</strain>
    </source>
</reference>
<proteinExistence type="inferred from homology"/>
<dbReference type="HOGENOM" id="CLU_082752_0_0_1"/>
<dbReference type="CDD" id="cd22887">
    <property type="entry name" value="Atg16_CCD"/>
    <property type="match status" value="1"/>
</dbReference>
<dbReference type="STRING" id="502779.C1GUY6"/>
<dbReference type="OMA" id="VQACSQM"/>
<gene>
    <name evidence="5" type="ORF">PAAG_02459</name>
</gene>
<dbReference type="InterPro" id="IPR013923">
    <property type="entry name" value="Autophagy-rel_prot_16_dom"/>
</dbReference>
<evidence type="ECO:0000256" key="2">
    <source>
        <dbReference type="SAM" id="Coils"/>
    </source>
</evidence>
<protein>
    <submittedName>
        <fullName evidence="5">Autophagy protein</fullName>
    </submittedName>
</protein>
<dbReference type="eggNOG" id="ENOG502S5CU">
    <property type="taxonomic scope" value="Eukaryota"/>
</dbReference>
<dbReference type="AlphaFoldDB" id="C1GUY6"/>
<evidence type="ECO:0000256" key="3">
    <source>
        <dbReference type="SAM" id="MobiDB-lite"/>
    </source>
</evidence>
<dbReference type="OrthoDB" id="8949486at2759"/>
<feature type="region of interest" description="Disordered" evidence="3">
    <location>
        <begin position="38"/>
        <end position="78"/>
    </location>
</feature>
<name>C1GUY6_PARBA</name>
<keyword evidence="6" id="KW-1185">Reference proteome</keyword>